<evidence type="ECO:0000256" key="2">
    <source>
        <dbReference type="ARBA" id="ARBA00022559"/>
    </source>
</evidence>
<dbReference type="EMBL" id="CP000767">
    <property type="protein sequence ID" value="EAT99683.1"/>
    <property type="molecule type" value="Genomic_DNA"/>
</dbReference>
<evidence type="ECO:0000256" key="4">
    <source>
        <dbReference type="ARBA" id="ARBA00023002"/>
    </source>
</evidence>
<dbReference type="SUPFAM" id="SSF54909">
    <property type="entry name" value="Dimeric alpha+beta barrel"/>
    <property type="match status" value="1"/>
</dbReference>
<dbReference type="GO" id="GO:0004601">
    <property type="term" value="F:peroxidase activity"/>
    <property type="evidence" value="ECO:0007669"/>
    <property type="project" value="UniProtKB-KW"/>
</dbReference>
<name>A7GY98_CAMC5</name>
<feature type="domain" description="Dyp-type peroxidase C-terminal" evidence="8">
    <location>
        <begin position="142"/>
        <end position="299"/>
    </location>
</feature>
<comment type="cofactor">
    <cofactor evidence="1">
        <name>heme b</name>
        <dbReference type="ChEBI" id="CHEBI:60344"/>
    </cofactor>
</comment>
<dbReference type="Pfam" id="PF20628">
    <property type="entry name" value="Dyp_perox_C"/>
    <property type="match status" value="1"/>
</dbReference>
<reference evidence="9" key="1">
    <citation type="submission" date="2016-07" db="EMBL/GenBank/DDBJ databases">
        <title>Comparative genomics of the Campylobacter concisus group.</title>
        <authorList>
            <person name="Miller W.G."/>
            <person name="Yee E."/>
            <person name="Chapman M.H."/>
            <person name="Huynh S."/>
            <person name="Bono J.L."/>
            <person name="On S.L.W."/>
            <person name="StLeger J."/>
            <person name="Foster G."/>
            <person name="Parker C.T."/>
        </authorList>
    </citation>
    <scope>NUCLEOTIDE SEQUENCE</scope>
    <source>
        <strain evidence="9">525.92</strain>
    </source>
</reference>
<dbReference type="PANTHER" id="PTHR30521:SF0">
    <property type="entry name" value="DYP-TYPE PEROXIDASE FAMILY PROTEIN"/>
    <property type="match status" value="1"/>
</dbReference>
<dbReference type="InterPro" id="IPR048328">
    <property type="entry name" value="Dyp_perox_C"/>
</dbReference>
<evidence type="ECO:0000259" key="7">
    <source>
        <dbReference type="Pfam" id="PF04261"/>
    </source>
</evidence>
<evidence type="ECO:0000256" key="5">
    <source>
        <dbReference type="ARBA" id="ARBA00023004"/>
    </source>
</evidence>
<organism evidence="9 10">
    <name type="scientific">Campylobacter curvus (strain 525.92)</name>
    <dbReference type="NCBI Taxonomy" id="360105"/>
    <lineage>
        <taxon>Bacteria</taxon>
        <taxon>Pseudomonadati</taxon>
        <taxon>Campylobacterota</taxon>
        <taxon>Epsilonproteobacteria</taxon>
        <taxon>Campylobacterales</taxon>
        <taxon>Campylobacteraceae</taxon>
        <taxon>Campylobacter</taxon>
    </lineage>
</organism>
<keyword evidence="3" id="KW-0479">Metal-binding</keyword>
<evidence type="ECO:0000313" key="9">
    <source>
        <dbReference type="EMBL" id="EAT99683.1"/>
    </source>
</evidence>
<dbReference type="InterPro" id="IPR011008">
    <property type="entry name" value="Dimeric_a/b-barrel"/>
</dbReference>
<dbReference type="Proteomes" id="UP000006380">
    <property type="component" value="Chromosome"/>
</dbReference>
<feature type="domain" description="Dyp-type peroxidase N-terminal" evidence="7">
    <location>
        <begin position="13"/>
        <end position="138"/>
    </location>
</feature>
<dbReference type="InterPro" id="IPR006314">
    <property type="entry name" value="Dyp_peroxidase"/>
</dbReference>
<dbReference type="Pfam" id="PF04261">
    <property type="entry name" value="Dyp_perox_N"/>
    <property type="match status" value="1"/>
</dbReference>
<dbReference type="PANTHER" id="PTHR30521">
    <property type="entry name" value="DEFERROCHELATASE/PEROXIDASE"/>
    <property type="match status" value="1"/>
</dbReference>
<dbReference type="GO" id="GO:0005829">
    <property type="term" value="C:cytosol"/>
    <property type="evidence" value="ECO:0007669"/>
    <property type="project" value="TreeGrafter"/>
</dbReference>
<evidence type="ECO:0000256" key="6">
    <source>
        <dbReference type="ARBA" id="ARBA00025737"/>
    </source>
</evidence>
<evidence type="ECO:0000313" key="10">
    <source>
        <dbReference type="Proteomes" id="UP000006380"/>
    </source>
</evidence>
<evidence type="ECO:0000259" key="8">
    <source>
        <dbReference type="Pfam" id="PF20628"/>
    </source>
</evidence>
<evidence type="ECO:0000256" key="1">
    <source>
        <dbReference type="ARBA" id="ARBA00001970"/>
    </source>
</evidence>
<keyword evidence="10" id="KW-1185">Reference proteome</keyword>
<proteinExistence type="inferred from homology"/>
<comment type="similarity">
    <text evidence="6">Belongs to the DyP-type peroxidase family.</text>
</comment>
<sequence length="307" mass="34170">MDFRSQNVTDAPGDNTIFMVWNFTADKNACKSSFERLCGLVINLNKTAKVRFGDANVSCVLGVGHDAWKLLDMPTPLPKELINFKPVIGEKHTAVSTKGDIHIHIRATCTSACFDMATHVKDVLSGVATCVEEVQGFRYWDGRAIIGFVDGTENPQGEDRDIYAKVGDEDAKFKGGSYLFVQKYIHPMSEWNKLPVSEQEKIIGRYKHSDIEMSESEKPSNSHSAAANVGDDKKVVRDNMPFMAGGEVGTYFIAYARTFSTLEMMLESMFIGEPKGNYDRLLDYSTPKTGTLFFAPTFDMLEAYSAD</sequence>
<dbReference type="PROSITE" id="PS51404">
    <property type="entry name" value="DYP_PEROXIDASE"/>
    <property type="match status" value="1"/>
</dbReference>
<dbReference type="RefSeq" id="WP_009649904.1">
    <property type="nucleotide sequence ID" value="NC_009715.2"/>
</dbReference>
<evidence type="ECO:0000256" key="3">
    <source>
        <dbReference type="ARBA" id="ARBA00022723"/>
    </source>
</evidence>
<dbReference type="GO" id="GO:0020037">
    <property type="term" value="F:heme binding"/>
    <property type="evidence" value="ECO:0007669"/>
    <property type="project" value="InterPro"/>
</dbReference>
<gene>
    <name evidence="9" type="ORF">CCV52592_0389</name>
</gene>
<dbReference type="NCBIfam" id="TIGR01413">
    <property type="entry name" value="Dyp_perox_fam"/>
    <property type="match status" value="1"/>
</dbReference>
<keyword evidence="5" id="KW-0408">Iron</keyword>
<keyword evidence="4" id="KW-0560">Oxidoreductase</keyword>
<dbReference type="AlphaFoldDB" id="A7GY98"/>
<dbReference type="GO" id="GO:0046872">
    <property type="term" value="F:metal ion binding"/>
    <property type="evidence" value="ECO:0007669"/>
    <property type="project" value="UniProtKB-KW"/>
</dbReference>
<dbReference type="OrthoDB" id="3251355at2"/>
<dbReference type="HOGENOM" id="CLU_044178_0_0_7"/>
<dbReference type="KEGG" id="ccv:CCV52592_0389"/>
<dbReference type="InterPro" id="IPR048327">
    <property type="entry name" value="Dyp_perox_N"/>
</dbReference>
<accession>A7GY98</accession>
<protein>
    <submittedName>
        <fullName evidence="9">Dyp-type peroxidase family protein</fullName>
    </submittedName>
</protein>
<dbReference type="STRING" id="360105.CCV52592_0389"/>
<keyword evidence="2 9" id="KW-0575">Peroxidase</keyword>